<feature type="transmembrane region" description="Helical" evidence="5">
    <location>
        <begin position="142"/>
        <end position="164"/>
    </location>
</feature>
<evidence type="ECO:0000256" key="2">
    <source>
        <dbReference type="ARBA" id="ARBA00022692"/>
    </source>
</evidence>
<keyword evidence="4 5" id="KW-0472">Membrane</keyword>
<dbReference type="InterPro" id="IPR002781">
    <property type="entry name" value="TM_pro_TauE-like"/>
</dbReference>
<comment type="subcellular location">
    <subcellularLocation>
        <location evidence="5">Cell membrane</location>
        <topology evidence="5">Multi-pass membrane protein</topology>
    </subcellularLocation>
    <subcellularLocation>
        <location evidence="1">Membrane</location>
        <topology evidence="1">Multi-pass membrane protein</topology>
    </subcellularLocation>
</comment>
<feature type="transmembrane region" description="Helical" evidence="5">
    <location>
        <begin position="185"/>
        <end position="207"/>
    </location>
</feature>
<name>A0A1E5XPV3_9HYPH</name>
<reference evidence="6 7" key="1">
    <citation type="journal article" date="2015" name="Genome Announc.">
        <title>Genome Assemblies of Three Soil-Associated Devosia species: D. insulae, D. limi, and D. soli.</title>
        <authorList>
            <person name="Hassan Y.I."/>
            <person name="Lepp D."/>
            <person name="Zhou T."/>
        </authorList>
    </citation>
    <scope>NUCLEOTIDE SEQUENCE [LARGE SCALE GENOMIC DNA]</scope>
    <source>
        <strain evidence="6 7">DS-56</strain>
    </source>
</reference>
<feature type="transmembrane region" description="Helical" evidence="5">
    <location>
        <begin position="102"/>
        <end position="122"/>
    </location>
</feature>
<feature type="transmembrane region" description="Helical" evidence="5">
    <location>
        <begin position="12"/>
        <end position="33"/>
    </location>
</feature>
<comment type="similarity">
    <text evidence="5">Belongs to the 4-toluene sulfonate uptake permease (TSUP) (TC 2.A.102) family.</text>
</comment>
<keyword evidence="3 5" id="KW-1133">Transmembrane helix</keyword>
<feature type="transmembrane region" description="Helical" evidence="5">
    <location>
        <begin position="77"/>
        <end position="95"/>
    </location>
</feature>
<comment type="caution">
    <text evidence="6">The sequence shown here is derived from an EMBL/GenBank/DDBJ whole genome shotgun (WGS) entry which is preliminary data.</text>
</comment>
<proteinExistence type="inferred from homology"/>
<dbReference type="PANTHER" id="PTHR43483">
    <property type="entry name" value="MEMBRANE TRANSPORTER PROTEIN HI_0806-RELATED"/>
    <property type="match status" value="1"/>
</dbReference>
<gene>
    <name evidence="6" type="ORF">VW23_020255</name>
</gene>
<dbReference type="EMBL" id="LAJE02000194">
    <property type="protein sequence ID" value="OEO30637.1"/>
    <property type="molecule type" value="Genomic_DNA"/>
</dbReference>
<evidence type="ECO:0000313" key="7">
    <source>
        <dbReference type="Proteomes" id="UP000095463"/>
    </source>
</evidence>
<dbReference type="RefSeq" id="WP_069910151.1">
    <property type="nucleotide sequence ID" value="NZ_LAJE02000194.1"/>
</dbReference>
<dbReference type="PANTHER" id="PTHR43483:SF3">
    <property type="entry name" value="MEMBRANE TRANSPORTER PROTEIN HI_0806-RELATED"/>
    <property type="match status" value="1"/>
</dbReference>
<dbReference type="OrthoDB" id="8478323at2"/>
<keyword evidence="7" id="KW-1185">Reference proteome</keyword>
<keyword evidence="5" id="KW-1003">Cell membrane</keyword>
<sequence length="249" mass="26059">MSLTDFLPADLNLTLALALVGLSFVTSLITATFSLGGGTLMVAVLALVFPPLVVVPLHGAIQLGSNAGRALVQRAHIQWPLVLWLSLGGLIGTVVGGQFASLLPATALQIAIGVFVLLTTWLPQPKLVGRSRLAQVLGGGVIAAVSMVVGATGPLVAVFIKGLADRRQLVATHAMLMTLQNSFKVAMFVLLGFAFAVYLPLILAMIASGFVGTAIGSRLLVKVPEAVFRWGFKLVLTLVALDLLREALF</sequence>
<protein>
    <recommendedName>
        <fullName evidence="5">Probable membrane transporter protein</fullName>
    </recommendedName>
</protein>
<dbReference type="Proteomes" id="UP000095463">
    <property type="component" value="Unassembled WGS sequence"/>
</dbReference>
<evidence type="ECO:0000256" key="1">
    <source>
        <dbReference type="ARBA" id="ARBA00004141"/>
    </source>
</evidence>
<evidence type="ECO:0000256" key="5">
    <source>
        <dbReference type="RuleBase" id="RU363041"/>
    </source>
</evidence>
<evidence type="ECO:0000313" key="6">
    <source>
        <dbReference type="EMBL" id="OEO30637.1"/>
    </source>
</evidence>
<dbReference type="Pfam" id="PF01925">
    <property type="entry name" value="TauE"/>
    <property type="match status" value="1"/>
</dbReference>
<accession>A0A1E5XPV3</accession>
<dbReference type="GO" id="GO:0005886">
    <property type="term" value="C:plasma membrane"/>
    <property type="evidence" value="ECO:0007669"/>
    <property type="project" value="UniProtKB-SubCell"/>
</dbReference>
<evidence type="ECO:0000256" key="3">
    <source>
        <dbReference type="ARBA" id="ARBA00022989"/>
    </source>
</evidence>
<evidence type="ECO:0000256" key="4">
    <source>
        <dbReference type="ARBA" id="ARBA00023136"/>
    </source>
</evidence>
<organism evidence="6 7">
    <name type="scientific">Devosia insulae DS-56</name>
    <dbReference type="NCBI Taxonomy" id="1116389"/>
    <lineage>
        <taxon>Bacteria</taxon>
        <taxon>Pseudomonadati</taxon>
        <taxon>Pseudomonadota</taxon>
        <taxon>Alphaproteobacteria</taxon>
        <taxon>Hyphomicrobiales</taxon>
        <taxon>Devosiaceae</taxon>
        <taxon>Devosia</taxon>
    </lineage>
</organism>
<dbReference type="AlphaFoldDB" id="A0A1E5XPV3"/>
<keyword evidence="2 5" id="KW-0812">Transmembrane</keyword>
<feature type="transmembrane region" description="Helical" evidence="5">
    <location>
        <begin position="40"/>
        <end position="57"/>
    </location>
</feature>